<dbReference type="AlphaFoldDB" id="L1IIB2"/>
<dbReference type="CDD" id="cd02869">
    <property type="entry name" value="PseudoU_synth_RluA_like"/>
    <property type="match status" value="1"/>
</dbReference>
<dbReference type="PANTHER" id="PTHR21600:SF87">
    <property type="entry name" value="RNA PSEUDOURIDYLATE SYNTHASE DOMAIN-CONTAINING PROTEIN 1"/>
    <property type="match status" value="1"/>
</dbReference>
<gene>
    <name evidence="4" type="ORF">GUITHDRAFT_117881</name>
</gene>
<feature type="compositionally biased region" description="Basic and acidic residues" evidence="2">
    <location>
        <begin position="284"/>
        <end position="308"/>
    </location>
</feature>
<feature type="region of interest" description="Disordered" evidence="2">
    <location>
        <begin position="1"/>
        <end position="28"/>
    </location>
</feature>
<dbReference type="SUPFAM" id="SSF55120">
    <property type="entry name" value="Pseudouridine synthase"/>
    <property type="match status" value="1"/>
</dbReference>
<accession>L1IIB2</accession>
<dbReference type="PaxDb" id="55529-EKX35966"/>
<evidence type="ECO:0000256" key="1">
    <source>
        <dbReference type="ARBA" id="ARBA00010876"/>
    </source>
</evidence>
<dbReference type="Pfam" id="PF00849">
    <property type="entry name" value="PseudoU_synth_2"/>
    <property type="match status" value="1"/>
</dbReference>
<comment type="similarity">
    <text evidence="1">Belongs to the pseudouridine synthase RluA family.</text>
</comment>
<protein>
    <recommendedName>
        <fullName evidence="3">Pseudouridine synthase RsuA/RluA-like domain-containing protein</fullName>
    </recommendedName>
</protein>
<dbReference type="InterPro" id="IPR006145">
    <property type="entry name" value="PsdUridine_synth_RsuA/RluA"/>
</dbReference>
<feature type="region of interest" description="Disordered" evidence="2">
    <location>
        <begin position="154"/>
        <end position="178"/>
    </location>
</feature>
<keyword evidence="6" id="KW-1185">Reference proteome</keyword>
<feature type="compositionally biased region" description="Basic and acidic residues" evidence="2">
    <location>
        <begin position="1"/>
        <end position="10"/>
    </location>
</feature>
<dbReference type="STRING" id="905079.L1IIB2"/>
<dbReference type="GO" id="GO:0009982">
    <property type="term" value="F:pseudouridine synthase activity"/>
    <property type="evidence" value="ECO:0007669"/>
    <property type="project" value="InterPro"/>
</dbReference>
<dbReference type="KEGG" id="gtt:GUITHDRAFT_117881"/>
<dbReference type="EnsemblProtists" id="EKX35966">
    <property type="protein sequence ID" value="EKX35966"/>
    <property type="gene ID" value="GUITHDRAFT_117881"/>
</dbReference>
<dbReference type="GO" id="GO:0003723">
    <property type="term" value="F:RNA binding"/>
    <property type="evidence" value="ECO:0007669"/>
    <property type="project" value="InterPro"/>
</dbReference>
<dbReference type="InterPro" id="IPR020103">
    <property type="entry name" value="PsdUridine_synth_cat_dom_sf"/>
</dbReference>
<feature type="domain" description="Pseudouridine synthase RsuA/RluA-like" evidence="3">
    <location>
        <begin position="323"/>
        <end position="401"/>
    </location>
</feature>
<feature type="region of interest" description="Disordered" evidence="2">
    <location>
        <begin position="68"/>
        <end position="115"/>
    </location>
</feature>
<evidence type="ECO:0000256" key="2">
    <source>
        <dbReference type="SAM" id="MobiDB-lite"/>
    </source>
</evidence>
<proteinExistence type="inferred from homology"/>
<dbReference type="Gene3D" id="3.30.2350.10">
    <property type="entry name" value="Pseudouridine synthase"/>
    <property type="match status" value="1"/>
</dbReference>
<evidence type="ECO:0000313" key="5">
    <source>
        <dbReference type="EnsemblProtists" id="EKX35966"/>
    </source>
</evidence>
<organism evidence="4">
    <name type="scientific">Guillardia theta (strain CCMP2712)</name>
    <name type="common">Cryptophyte</name>
    <dbReference type="NCBI Taxonomy" id="905079"/>
    <lineage>
        <taxon>Eukaryota</taxon>
        <taxon>Cryptophyceae</taxon>
        <taxon>Pyrenomonadales</taxon>
        <taxon>Geminigeraceae</taxon>
        <taxon>Guillardia</taxon>
    </lineage>
</organism>
<evidence type="ECO:0000313" key="6">
    <source>
        <dbReference type="Proteomes" id="UP000011087"/>
    </source>
</evidence>
<evidence type="ECO:0000313" key="4">
    <source>
        <dbReference type="EMBL" id="EKX35966.1"/>
    </source>
</evidence>
<dbReference type="GO" id="GO:0000455">
    <property type="term" value="P:enzyme-directed rRNA pseudouridine synthesis"/>
    <property type="evidence" value="ECO:0007669"/>
    <property type="project" value="TreeGrafter"/>
</dbReference>
<feature type="region of interest" description="Disordered" evidence="2">
    <location>
        <begin position="271"/>
        <end position="316"/>
    </location>
</feature>
<dbReference type="Proteomes" id="UP000011087">
    <property type="component" value="Unassembled WGS sequence"/>
</dbReference>
<dbReference type="PANTHER" id="PTHR21600">
    <property type="entry name" value="MITOCHONDRIAL RNA PSEUDOURIDINE SYNTHASE"/>
    <property type="match status" value="1"/>
</dbReference>
<name>L1IIB2_GUITC</name>
<dbReference type="GeneID" id="17292712"/>
<feature type="compositionally biased region" description="Basic and acidic residues" evidence="2">
    <location>
        <begin position="80"/>
        <end position="97"/>
    </location>
</feature>
<sequence>MSHAHGEHNDASATVSQGDLERERELKAQMSMRVKQFYDVHGRRPAPQDIQRSSSWFEIYKEIGVLRAKRKQASPQESQPHARETSGKKQKVEERIEMVTLPDPLPSPPEGFKEKKNEEGRLPVAAALHLCFPDKFPTFTSAKRAARRGGDPRVFRVEGAGTSPRDEEQCSSTNDLSIRPDALQKSGSALICKDCVGAGEQLMFVYKPPKQAKDASALKAHLSGCTEAKLKVLIEDPHLAVVVKPPSLLETRRSHWQPGCSGDVKSLLSASLSSVGGDEEKDVDESPRLKEEVAPPHARDDERNKSSMEAEDNDEDADVLTQVAANICEQFAQRRVEKMYMAVVVGKVEGEGSIDTELQGRRARTRYMSMRSVPSLVFGHLSLLKLIPETGRMHQLRKHMAGMGTPILGDRKYRTNSHSDEAGALFLWACSIAFDHPVEGRRVRVHEDPPNKFLSILSKEEKRWTRVKLKESQGNVPPP</sequence>
<reference evidence="6" key="2">
    <citation type="submission" date="2012-11" db="EMBL/GenBank/DDBJ databases">
        <authorList>
            <person name="Kuo A."/>
            <person name="Curtis B.A."/>
            <person name="Tanifuji G."/>
            <person name="Burki F."/>
            <person name="Gruber A."/>
            <person name="Irimia M."/>
            <person name="Maruyama S."/>
            <person name="Arias M.C."/>
            <person name="Ball S.G."/>
            <person name="Gile G.H."/>
            <person name="Hirakawa Y."/>
            <person name="Hopkins J.F."/>
            <person name="Rensing S.A."/>
            <person name="Schmutz J."/>
            <person name="Symeonidi A."/>
            <person name="Elias M."/>
            <person name="Eveleigh R.J."/>
            <person name="Herman E.K."/>
            <person name="Klute M.J."/>
            <person name="Nakayama T."/>
            <person name="Obornik M."/>
            <person name="Reyes-Prieto A."/>
            <person name="Armbrust E.V."/>
            <person name="Aves S.J."/>
            <person name="Beiko R.G."/>
            <person name="Coutinho P."/>
            <person name="Dacks J.B."/>
            <person name="Durnford D.G."/>
            <person name="Fast N.M."/>
            <person name="Green B.R."/>
            <person name="Grisdale C."/>
            <person name="Hempe F."/>
            <person name="Henrissat B."/>
            <person name="Hoppner M.P."/>
            <person name="Ishida K.-I."/>
            <person name="Kim E."/>
            <person name="Koreny L."/>
            <person name="Kroth P.G."/>
            <person name="Liu Y."/>
            <person name="Malik S.-B."/>
            <person name="Maier U.G."/>
            <person name="McRose D."/>
            <person name="Mock T."/>
            <person name="Neilson J.A."/>
            <person name="Onodera N.T."/>
            <person name="Poole A.M."/>
            <person name="Pritham E.J."/>
            <person name="Richards T.A."/>
            <person name="Rocap G."/>
            <person name="Roy S.W."/>
            <person name="Sarai C."/>
            <person name="Schaack S."/>
            <person name="Shirato S."/>
            <person name="Slamovits C.H."/>
            <person name="Spencer D.F."/>
            <person name="Suzuki S."/>
            <person name="Worden A.Z."/>
            <person name="Zauner S."/>
            <person name="Barry K."/>
            <person name="Bell C."/>
            <person name="Bharti A.K."/>
            <person name="Crow J.A."/>
            <person name="Grimwood J."/>
            <person name="Kramer R."/>
            <person name="Lindquist E."/>
            <person name="Lucas S."/>
            <person name="Salamov A."/>
            <person name="McFadden G.I."/>
            <person name="Lane C.E."/>
            <person name="Keeling P.J."/>
            <person name="Gray M.W."/>
            <person name="Grigoriev I.V."/>
            <person name="Archibald J.M."/>
        </authorList>
    </citation>
    <scope>NUCLEOTIDE SEQUENCE</scope>
    <source>
        <strain evidence="6">CCMP2712</strain>
    </source>
</reference>
<dbReference type="HOGENOM" id="CLU_570438_0_0_1"/>
<dbReference type="RefSeq" id="XP_005822946.1">
    <property type="nucleotide sequence ID" value="XM_005822889.1"/>
</dbReference>
<dbReference type="EMBL" id="JH993081">
    <property type="protein sequence ID" value="EKX35966.1"/>
    <property type="molecule type" value="Genomic_DNA"/>
</dbReference>
<dbReference type="InterPro" id="IPR050188">
    <property type="entry name" value="RluA_PseudoU_synthase"/>
</dbReference>
<dbReference type="OMA" id="MVFRREP"/>
<evidence type="ECO:0000259" key="3">
    <source>
        <dbReference type="Pfam" id="PF00849"/>
    </source>
</evidence>
<dbReference type="OrthoDB" id="424794at2759"/>
<reference evidence="5" key="3">
    <citation type="submission" date="2016-03" db="UniProtKB">
        <authorList>
            <consortium name="EnsemblProtists"/>
        </authorList>
    </citation>
    <scope>IDENTIFICATION</scope>
</reference>
<reference evidence="4 6" key="1">
    <citation type="journal article" date="2012" name="Nature">
        <title>Algal genomes reveal evolutionary mosaicism and the fate of nucleomorphs.</title>
        <authorList>
            <consortium name="DOE Joint Genome Institute"/>
            <person name="Curtis B.A."/>
            <person name="Tanifuji G."/>
            <person name="Burki F."/>
            <person name="Gruber A."/>
            <person name="Irimia M."/>
            <person name="Maruyama S."/>
            <person name="Arias M.C."/>
            <person name="Ball S.G."/>
            <person name="Gile G.H."/>
            <person name="Hirakawa Y."/>
            <person name="Hopkins J.F."/>
            <person name="Kuo A."/>
            <person name="Rensing S.A."/>
            <person name="Schmutz J."/>
            <person name="Symeonidi A."/>
            <person name="Elias M."/>
            <person name="Eveleigh R.J."/>
            <person name="Herman E.K."/>
            <person name="Klute M.J."/>
            <person name="Nakayama T."/>
            <person name="Obornik M."/>
            <person name="Reyes-Prieto A."/>
            <person name="Armbrust E.V."/>
            <person name="Aves S.J."/>
            <person name="Beiko R.G."/>
            <person name="Coutinho P."/>
            <person name="Dacks J.B."/>
            <person name="Durnford D.G."/>
            <person name="Fast N.M."/>
            <person name="Green B.R."/>
            <person name="Grisdale C.J."/>
            <person name="Hempel F."/>
            <person name="Henrissat B."/>
            <person name="Hoppner M.P."/>
            <person name="Ishida K."/>
            <person name="Kim E."/>
            <person name="Koreny L."/>
            <person name="Kroth P.G."/>
            <person name="Liu Y."/>
            <person name="Malik S.B."/>
            <person name="Maier U.G."/>
            <person name="McRose D."/>
            <person name="Mock T."/>
            <person name="Neilson J.A."/>
            <person name="Onodera N.T."/>
            <person name="Poole A.M."/>
            <person name="Pritham E.J."/>
            <person name="Richards T.A."/>
            <person name="Rocap G."/>
            <person name="Roy S.W."/>
            <person name="Sarai C."/>
            <person name="Schaack S."/>
            <person name="Shirato S."/>
            <person name="Slamovits C.H."/>
            <person name="Spencer D.F."/>
            <person name="Suzuki S."/>
            <person name="Worden A.Z."/>
            <person name="Zauner S."/>
            <person name="Barry K."/>
            <person name="Bell C."/>
            <person name="Bharti A.K."/>
            <person name="Crow J.A."/>
            <person name="Grimwood J."/>
            <person name="Kramer R."/>
            <person name="Lindquist E."/>
            <person name="Lucas S."/>
            <person name="Salamov A."/>
            <person name="McFadden G.I."/>
            <person name="Lane C.E."/>
            <person name="Keeling P.J."/>
            <person name="Gray M.W."/>
            <person name="Grigoriev I.V."/>
            <person name="Archibald J.M."/>
        </authorList>
    </citation>
    <scope>NUCLEOTIDE SEQUENCE</scope>
    <source>
        <strain evidence="4 6">CCMP2712</strain>
    </source>
</reference>